<sequence length="781" mass="81917">MQKNWMSLAISGLSTVALSAVLVACGSDGDTPAASVPDANKFFNRTATFTVCSQIGASCESDEVTAAEIVAASEDGMTLVYSNSPKGEIGFVDITDVKAPKPLGALAMGGEPTSVTVLGAHAIVAVNTSPSFTAPSGKLVVVDIATRKAVAEIVLPGQPDSIAVSRDGKYLAVAIENERDEDLGDGAPPQLPGGSLVIVDVAGAPGAWKTRTVDLTGIAALYPSDPEPEYVAINDDNVAVVTLQENNHIALVDLASGKVTRHFSAGSVDLAQVDLTDAPRPNQVSFTQSQANRMREPDGVTWLSRTRFATANEGDLNGGSRGFTVWNSEGNVVWDAGNALEHLVARVGHYNDKRSDAKGNEPENVAFGRFDGTDYVFVASERSSVVSVYDMSQPDVPAFKQVLPTALAPEGVLAIPSRKLLIVASEADDRASLVRSSLNIYQYQTAAPAYPTIQSADRADGTPIPWSALSGLAAAPTGAIVYAIDDSFFRGNRIFEIDTAGKPAKLQREIRITDPDGKIAALAATLPAAKDANAFDATDLAAMVNADGTVNLDPEGIALASAAQGGGFWIASEGAGTVGEAARPVLSANLVFKLTATGVVQEIIQLPADVNARQQRFGFEGIAESDGKLVVAFQRAWAGETRPRIGVYDLTAKTWQFMFYPLDAVASPNGGWVGLSDITAMGNNRFMLVERDNQGGPDARIKRLYRIDLTGQADGAVLAKTLVRDLLPDLKAPGGNVVEKIEGLARLANGEWIVVNDNDGVDDGANSGETQLIRLGQLSGG</sequence>
<keyword evidence="5" id="KW-1185">Reference proteome</keyword>
<dbReference type="SUPFAM" id="SSF50952">
    <property type="entry name" value="Soluble quinoprotein glucose dehydrogenase"/>
    <property type="match status" value="1"/>
</dbReference>
<proteinExistence type="predicted"/>
<dbReference type="PANTHER" id="PTHR46928">
    <property type="entry name" value="MESENCHYME-SPECIFIC CELL SURFACE GLYCOPROTEIN"/>
    <property type="match status" value="1"/>
</dbReference>
<evidence type="ECO:0000259" key="3">
    <source>
        <dbReference type="Pfam" id="PF22494"/>
    </source>
</evidence>
<dbReference type="InterPro" id="IPR027372">
    <property type="entry name" value="Phytase-like_dom"/>
</dbReference>
<feature type="chain" id="PRO_5017050692" evidence="1">
    <location>
        <begin position="20"/>
        <end position="781"/>
    </location>
</feature>
<dbReference type="InterPro" id="IPR052956">
    <property type="entry name" value="Mesenchyme-surface_protein"/>
</dbReference>
<dbReference type="AlphaFoldDB" id="A0A368XI36"/>
<feature type="signal peptide" evidence="1">
    <location>
        <begin position="1"/>
        <end position="19"/>
    </location>
</feature>
<feature type="domain" description="Choice-of-anchor I" evidence="3">
    <location>
        <begin position="310"/>
        <end position="401"/>
    </location>
</feature>
<dbReference type="InterPro" id="IPR011041">
    <property type="entry name" value="Quinoprot_gluc/sorb_DH_b-prop"/>
</dbReference>
<evidence type="ECO:0000256" key="1">
    <source>
        <dbReference type="SAM" id="SignalP"/>
    </source>
</evidence>
<dbReference type="PANTHER" id="PTHR46928:SF1">
    <property type="entry name" value="MESENCHYME-SPECIFIC CELL SURFACE GLYCOPROTEIN"/>
    <property type="match status" value="1"/>
</dbReference>
<evidence type="ECO:0000313" key="5">
    <source>
        <dbReference type="Proteomes" id="UP000252884"/>
    </source>
</evidence>
<protein>
    <submittedName>
        <fullName evidence="4">Uncharacterized protein</fullName>
    </submittedName>
</protein>
<organism evidence="4 5">
    <name type="scientific">Pseudorhodoferax soli</name>
    <dbReference type="NCBI Taxonomy" id="545864"/>
    <lineage>
        <taxon>Bacteria</taxon>
        <taxon>Pseudomonadati</taxon>
        <taxon>Pseudomonadota</taxon>
        <taxon>Betaproteobacteria</taxon>
        <taxon>Burkholderiales</taxon>
        <taxon>Comamonadaceae</taxon>
    </lineage>
</organism>
<dbReference type="SUPFAM" id="SSF51004">
    <property type="entry name" value="C-terminal (heme d1) domain of cytochrome cd1-nitrite reductase"/>
    <property type="match status" value="1"/>
</dbReference>
<dbReference type="InterPro" id="IPR055188">
    <property type="entry name" value="Choice_anch_I"/>
</dbReference>
<feature type="domain" description="Phytase-like" evidence="2">
    <location>
        <begin position="464"/>
        <end position="759"/>
    </location>
</feature>
<dbReference type="EMBL" id="QPJK01000009">
    <property type="protein sequence ID" value="RCW67495.1"/>
    <property type="molecule type" value="Genomic_DNA"/>
</dbReference>
<dbReference type="Proteomes" id="UP000252884">
    <property type="component" value="Unassembled WGS sequence"/>
</dbReference>
<dbReference type="PROSITE" id="PS51257">
    <property type="entry name" value="PROKAR_LIPOPROTEIN"/>
    <property type="match status" value="1"/>
</dbReference>
<accession>A0A368XI36</accession>
<dbReference type="InterPro" id="IPR015943">
    <property type="entry name" value="WD40/YVTN_repeat-like_dom_sf"/>
</dbReference>
<reference evidence="4 5" key="1">
    <citation type="submission" date="2018-07" db="EMBL/GenBank/DDBJ databases">
        <title>Genomic Encyclopedia of Type Strains, Phase IV (KMG-IV): sequencing the most valuable type-strain genomes for metagenomic binning, comparative biology and taxonomic classification.</title>
        <authorList>
            <person name="Goeker M."/>
        </authorList>
    </citation>
    <scope>NUCLEOTIDE SEQUENCE [LARGE SCALE GENOMIC DNA]</scope>
    <source>
        <strain evidence="4 5">DSM 21634</strain>
    </source>
</reference>
<dbReference type="InterPro" id="IPR011048">
    <property type="entry name" value="Haem_d1_sf"/>
</dbReference>
<name>A0A368XI36_9BURK</name>
<dbReference type="Pfam" id="PF13449">
    <property type="entry name" value="Phytase-like"/>
    <property type="match status" value="1"/>
</dbReference>
<dbReference type="Gene3D" id="2.130.10.10">
    <property type="entry name" value="YVTN repeat-like/Quinoprotein amine dehydrogenase"/>
    <property type="match status" value="2"/>
</dbReference>
<dbReference type="RefSeq" id="WP_211333105.1">
    <property type="nucleotide sequence ID" value="NZ_QPJK01000009.1"/>
</dbReference>
<dbReference type="Pfam" id="PF22494">
    <property type="entry name" value="choice_anch_I"/>
    <property type="match status" value="1"/>
</dbReference>
<gene>
    <name evidence="4" type="ORF">DES41_109218</name>
</gene>
<evidence type="ECO:0000259" key="2">
    <source>
        <dbReference type="Pfam" id="PF13449"/>
    </source>
</evidence>
<evidence type="ECO:0000313" key="4">
    <source>
        <dbReference type="EMBL" id="RCW67495.1"/>
    </source>
</evidence>
<keyword evidence="1" id="KW-0732">Signal</keyword>
<comment type="caution">
    <text evidence="4">The sequence shown here is derived from an EMBL/GenBank/DDBJ whole genome shotgun (WGS) entry which is preliminary data.</text>
</comment>